<proteinExistence type="predicted"/>
<organism evidence="1 2">
    <name type="scientific">Mycena alexandri</name>
    <dbReference type="NCBI Taxonomy" id="1745969"/>
    <lineage>
        <taxon>Eukaryota</taxon>
        <taxon>Fungi</taxon>
        <taxon>Dikarya</taxon>
        <taxon>Basidiomycota</taxon>
        <taxon>Agaricomycotina</taxon>
        <taxon>Agaricomycetes</taxon>
        <taxon>Agaricomycetidae</taxon>
        <taxon>Agaricales</taxon>
        <taxon>Marasmiineae</taxon>
        <taxon>Mycenaceae</taxon>
        <taxon>Mycena</taxon>
    </lineage>
</organism>
<dbReference type="Gene3D" id="3.80.10.10">
    <property type="entry name" value="Ribonuclease Inhibitor"/>
    <property type="match status" value="1"/>
</dbReference>
<dbReference type="EMBL" id="JARJCM010000171">
    <property type="protein sequence ID" value="KAJ7024394.1"/>
    <property type="molecule type" value="Genomic_DNA"/>
</dbReference>
<evidence type="ECO:0008006" key="3">
    <source>
        <dbReference type="Google" id="ProtNLM"/>
    </source>
</evidence>
<comment type="caution">
    <text evidence="1">The sequence shown here is derived from an EMBL/GenBank/DDBJ whole genome shotgun (WGS) entry which is preliminary data.</text>
</comment>
<dbReference type="AlphaFoldDB" id="A0AAD6SAQ4"/>
<keyword evidence="2" id="KW-1185">Reference proteome</keyword>
<protein>
    <recommendedName>
        <fullName evidence="3">F-box domain-containing protein</fullName>
    </recommendedName>
</protein>
<reference evidence="1" key="1">
    <citation type="submission" date="2023-03" db="EMBL/GenBank/DDBJ databases">
        <title>Massive genome expansion in bonnet fungi (Mycena s.s.) driven by repeated elements and novel gene families across ecological guilds.</title>
        <authorList>
            <consortium name="Lawrence Berkeley National Laboratory"/>
            <person name="Harder C.B."/>
            <person name="Miyauchi S."/>
            <person name="Viragh M."/>
            <person name="Kuo A."/>
            <person name="Thoen E."/>
            <person name="Andreopoulos B."/>
            <person name="Lu D."/>
            <person name="Skrede I."/>
            <person name="Drula E."/>
            <person name="Henrissat B."/>
            <person name="Morin E."/>
            <person name="Kohler A."/>
            <person name="Barry K."/>
            <person name="LaButti K."/>
            <person name="Morin E."/>
            <person name="Salamov A."/>
            <person name="Lipzen A."/>
            <person name="Mereny Z."/>
            <person name="Hegedus B."/>
            <person name="Baldrian P."/>
            <person name="Stursova M."/>
            <person name="Weitz H."/>
            <person name="Taylor A."/>
            <person name="Grigoriev I.V."/>
            <person name="Nagy L.G."/>
            <person name="Martin F."/>
            <person name="Kauserud H."/>
        </authorList>
    </citation>
    <scope>NUCLEOTIDE SEQUENCE</scope>
    <source>
        <strain evidence="1">CBHHK200</strain>
    </source>
</reference>
<dbReference type="InterPro" id="IPR032675">
    <property type="entry name" value="LRR_dom_sf"/>
</dbReference>
<dbReference type="Proteomes" id="UP001218188">
    <property type="component" value="Unassembled WGS sequence"/>
</dbReference>
<evidence type="ECO:0000313" key="1">
    <source>
        <dbReference type="EMBL" id="KAJ7024394.1"/>
    </source>
</evidence>
<gene>
    <name evidence="1" type="ORF">C8F04DRAFT_161687</name>
</gene>
<sequence>MLLTLTPRTGMEFESHYPLSANAKHVLVLCGVCSYWRKVALNTPRLWAGTTLPIMDPKTLLEVASVPTNMFLERSAPLPISIEFYPVFFSNTTITISPMMTSASNRWKRFVVVCVVDEFDVTSLAQIPSEALNNLESLQLQWSRPVTWHGSELDVFSSAPRLRNVDIRAPLATSNSLSMPWAQLSDLSLTYMSPQLCLDALASCENLISGRFITEQWPESDFPDDSDITEPVLLAHLTKLEIYIYIWTTGEYLGPFLRRFRLPALKKLDLSLDVQDDDNSISWLTPTLTPFLDSCPNLQYLGLLGCVDAEDMADVLQHTHNLTELVFRESQVDDDFFAALTYSQSATPLVPKLETLTLTDVGADFDETSFGGMIRSRWWSDEERVAIVGVARLRRLNLWNDNQDDIKDFSSNFRQTLEKYRSQGFEVRLL</sequence>
<dbReference type="SUPFAM" id="SSF52047">
    <property type="entry name" value="RNI-like"/>
    <property type="match status" value="1"/>
</dbReference>
<evidence type="ECO:0000313" key="2">
    <source>
        <dbReference type="Proteomes" id="UP001218188"/>
    </source>
</evidence>
<accession>A0AAD6SAQ4</accession>
<name>A0AAD6SAQ4_9AGAR</name>